<keyword evidence="5" id="KW-1185">Reference proteome</keyword>
<reference evidence="4" key="2">
    <citation type="submission" date="2017-02" db="EMBL/GenBank/DDBJ databases">
        <title>Sunflower complete genome.</title>
        <authorList>
            <person name="Langlade N."/>
            <person name="Munos S."/>
        </authorList>
    </citation>
    <scope>NUCLEOTIDE SEQUENCE [LARGE SCALE GENOMIC DNA]</scope>
    <source>
        <tissue evidence="4">Leaves</tissue>
    </source>
</reference>
<name>A0A251S3A0_HELAN</name>
<proteinExistence type="predicted"/>
<dbReference type="InParanoid" id="A0A251S3A0"/>
<evidence type="ECO:0000256" key="2">
    <source>
        <dbReference type="SAM" id="SignalP"/>
    </source>
</evidence>
<dbReference type="EMBL" id="MNCJ02000331">
    <property type="protein sequence ID" value="KAF5760192.1"/>
    <property type="molecule type" value="Genomic_DNA"/>
</dbReference>
<keyword evidence="1" id="KW-0812">Transmembrane</keyword>
<evidence type="ECO:0000313" key="3">
    <source>
        <dbReference type="EMBL" id="KAF5760192.1"/>
    </source>
</evidence>
<evidence type="ECO:0000256" key="1">
    <source>
        <dbReference type="SAM" id="Phobius"/>
    </source>
</evidence>
<accession>A0A251S3A0</accession>
<keyword evidence="1" id="KW-1133">Transmembrane helix</keyword>
<evidence type="ECO:0000313" key="5">
    <source>
        <dbReference type="Proteomes" id="UP000215914"/>
    </source>
</evidence>
<feature type="chain" id="PRO_5041085732" description="Secreted protein" evidence="2">
    <location>
        <begin position="19"/>
        <end position="71"/>
    </location>
</feature>
<keyword evidence="1" id="KW-0472">Membrane</keyword>
<dbReference type="AlphaFoldDB" id="A0A251S3A0"/>
<sequence>MLWCFFFFFFWECAHVYTLPCVNLGGGGVPSFLLYSTSPFFSLNRTYGLLSLSGILLVTFYRMSDVVCLRS</sequence>
<feature type="signal peptide" evidence="2">
    <location>
        <begin position="1"/>
        <end position="18"/>
    </location>
</feature>
<evidence type="ECO:0008006" key="6">
    <source>
        <dbReference type="Google" id="ProtNLM"/>
    </source>
</evidence>
<feature type="transmembrane region" description="Helical" evidence="1">
    <location>
        <begin position="42"/>
        <end position="61"/>
    </location>
</feature>
<dbReference type="EMBL" id="CM007905">
    <property type="protein sequence ID" value="OTF91641.1"/>
    <property type="molecule type" value="Genomic_DNA"/>
</dbReference>
<protein>
    <recommendedName>
        <fullName evidence="6">Secreted protein</fullName>
    </recommendedName>
</protein>
<reference evidence="3 5" key="1">
    <citation type="journal article" date="2017" name="Nature">
        <title>The sunflower genome provides insights into oil metabolism, flowering and Asterid evolution.</title>
        <authorList>
            <person name="Badouin H."/>
            <person name="Gouzy J."/>
            <person name="Grassa C.J."/>
            <person name="Murat F."/>
            <person name="Staton S.E."/>
            <person name="Cottret L."/>
            <person name="Lelandais-Briere C."/>
            <person name="Owens G.L."/>
            <person name="Carrere S."/>
            <person name="Mayjonade B."/>
            <person name="Legrand L."/>
            <person name="Gill N."/>
            <person name="Kane N.C."/>
            <person name="Bowers J.E."/>
            <person name="Hubner S."/>
            <person name="Bellec A."/>
            <person name="Berard A."/>
            <person name="Berges H."/>
            <person name="Blanchet N."/>
            <person name="Boniface M.C."/>
            <person name="Brunel D."/>
            <person name="Catrice O."/>
            <person name="Chaidir N."/>
            <person name="Claudel C."/>
            <person name="Donnadieu C."/>
            <person name="Faraut T."/>
            <person name="Fievet G."/>
            <person name="Helmstetter N."/>
            <person name="King M."/>
            <person name="Knapp S.J."/>
            <person name="Lai Z."/>
            <person name="Le Paslier M.C."/>
            <person name="Lippi Y."/>
            <person name="Lorenzon L."/>
            <person name="Mandel J.R."/>
            <person name="Marage G."/>
            <person name="Marchand G."/>
            <person name="Marquand E."/>
            <person name="Bret-Mestries E."/>
            <person name="Morien E."/>
            <person name="Nambeesan S."/>
            <person name="Nguyen T."/>
            <person name="Pegot-Espagnet P."/>
            <person name="Pouilly N."/>
            <person name="Raftis F."/>
            <person name="Sallet E."/>
            <person name="Schiex T."/>
            <person name="Thomas J."/>
            <person name="Vandecasteele C."/>
            <person name="Vares D."/>
            <person name="Vear F."/>
            <person name="Vautrin S."/>
            <person name="Crespi M."/>
            <person name="Mangin B."/>
            <person name="Burke J.M."/>
            <person name="Salse J."/>
            <person name="Munos S."/>
            <person name="Vincourt P."/>
            <person name="Rieseberg L.H."/>
            <person name="Langlade N.B."/>
        </authorList>
    </citation>
    <scope>NUCLEOTIDE SEQUENCE [LARGE SCALE GENOMIC DNA]</scope>
    <source>
        <strain evidence="5">cv. SF193</strain>
        <tissue evidence="3">Leaves</tissue>
    </source>
</reference>
<dbReference type="Gramene" id="mRNA:HanXRQr2_Chr16g0750511">
    <property type="protein sequence ID" value="CDS:HanXRQr2_Chr16g0750511.1"/>
    <property type="gene ID" value="HanXRQr2_Chr16g0750511"/>
</dbReference>
<reference evidence="3" key="3">
    <citation type="submission" date="2020-06" db="EMBL/GenBank/DDBJ databases">
        <title>Helianthus annuus Genome sequencing and assembly Release 2.</title>
        <authorList>
            <person name="Gouzy J."/>
            <person name="Langlade N."/>
            <person name="Munos S."/>
        </authorList>
    </citation>
    <scope>NUCLEOTIDE SEQUENCE</scope>
    <source>
        <tissue evidence="3">Leaves</tissue>
    </source>
</reference>
<organism evidence="4 5">
    <name type="scientific">Helianthus annuus</name>
    <name type="common">Common sunflower</name>
    <dbReference type="NCBI Taxonomy" id="4232"/>
    <lineage>
        <taxon>Eukaryota</taxon>
        <taxon>Viridiplantae</taxon>
        <taxon>Streptophyta</taxon>
        <taxon>Embryophyta</taxon>
        <taxon>Tracheophyta</taxon>
        <taxon>Spermatophyta</taxon>
        <taxon>Magnoliopsida</taxon>
        <taxon>eudicotyledons</taxon>
        <taxon>Gunneridae</taxon>
        <taxon>Pentapetalae</taxon>
        <taxon>asterids</taxon>
        <taxon>campanulids</taxon>
        <taxon>Asterales</taxon>
        <taxon>Asteraceae</taxon>
        <taxon>Asteroideae</taxon>
        <taxon>Heliantheae alliance</taxon>
        <taxon>Heliantheae</taxon>
        <taxon>Helianthus</taxon>
    </lineage>
</organism>
<evidence type="ECO:0000313" key="4">
    <source>
        <dbReference type="EMBL" id="OTF91641.1"/>
    </source>
</evidence>
<gene>
    <name evidence="4" type="ORF">HannXRQ_Chr16g0513031</name>
    <name evidence="3" type="ORF">HanXRQr2_Chr16g0750511</name>
</gene>
<dbReference type="Proteomes" id="UP000215914">
    <property type="component" value="Chromosome 16"/>
</dbReference>
<keyword evidence="2" id="KW-0732">Signal</keyword>